<evidence type="ECO:0000313" key="3">
    <source>
        <dbReference type="EMBL" id="CAH0371385.1"/>
    </source>
</evidence>
<dbReference type="EMBL" id="CAKKNE010000003">
    <property type="protein sequence ID" value="CAH0371385.1"/>
    <property type="molecule type" value="Genomic_DNA"/>
</dbReference>
<reference evidence="2" key="1">
    <citation type="submission" date="2021-01" db="EMBL/GenBank/DDBJ databases">
        <authorList>
            <person name="Corre E."/>
            <person name="Pelletier E."/>
            <person name="Niang G."/>
            <person name="Scheremetjew M."/>
            <person name="Finn R."/>
            <person name="Kale V."/>
            <person name="Holt S."/>
            <person name="Cochrane G."/>
            <person name="Meng A."/>
            <person name="Brown T."/>
            <person name="Cohen L."/>
        </authorList>
    </citation>
    <scope>NUCLEOTIDE SEQUENCE</scope>
    <source>
        <strain evidence="2">CCMP1756</strain>
    </source>
</reference>
<evidence type="ECO:0000256" key="1">
    <source>
        <dbReference type="SAM" id="MobiDB-lite"/>
    </source>
</evidence>
<keyword evidence="4" id="KW-1185">Reference proteome</keyword>
<gene>
    <name evidence="2" type="ORF">PCAL00307_LOCUS1187</name>
    <name evidence="3" type="ORF">PECAL_3P13240</name>
</gene>
<evidence type="ECO:0000313" key="4">
    <source>
        <dbReference type="Proteomes" id="UP000789595"/>
    </source>
</evidence>
<dbReference type="Proteomes" id="UP000789595">
    <property type="component" value="Unassembled WGS sequence"/>
</dbReference>
<dbReference type="AlphaFoldDB" id="A0A7S3ZKB0"/>
<name>A0A7S3ZKB0_9STRA</name>
<protein>
    <submittedName>
        <fullName evidence="2">Uncharacterized protein</fullName>
    </submittedName>
</protein>
<feature type="compositionally biased region" description="Basic and acidic residues" evidence="1">
    <location>
        <begin position="16"/>
        <end position="30"/>
    </location>
</feature>
<organism evidence="2">
    <name type="scientific">Pelagomonas calceolata</name>
    <dbReference type="NCBI Taxonomy" id="35677"/>
    <lineage>
        <taxon>Eukaryota</taxon>
        <taxon>Sar</taxon>
        <taxon>Stramenopiles</taxon>
        <taxon>Ochrophyta</taxon>
        <taxon>Pelagophyceae</taxon>
        <taxon>Pelagomonadales</taxon>
        <taxon>Pelagomonadaceae</taxon>
        <taxon>Pelagomonas</taxon>
    </lineage>
</organism>
<accession>A0A7S3ZKB0</accession>
<dbReference type="EMBL" id="HBIW01001373">
    <property type="protein sequence ID" value="CAE0685753.1"/>
    <property type="molecule type" value="Transcribed_RNA"/>
</dbReference>
<proteinExistence type="predicted"/>
<dbReference type="OrthoDB" id="433071at2759"/>
<sequence>MSASDSEEDTRSPAQRIKDGQEEFAEETKAGDALLKKATKGEARPLSDFFFCIISARRPGNVVKMESTLKGCSPTWIVAAGDKKAYEEGGATKVIEGGGLCASRNKGLELAKKLNKPCVQLSDDLKTISFVSSKEDKNWTKPSSLSAANVRAKSAQIEPVSPGAAAQYIDYQSKQTSSKLGGTYPCGNAGQGCAMAPVAAEHFVVGDFFVSQPSATCRFDEELTLKEDYDFTCQHIHLYGRVARCNRLTLLAEHYVNEGGAVSIRNATEEKKNIKRLRSKWPGVFLGSPRGDSEVRLIWDKRDVVLGGNRVFETYDVRGKLTVYDKDEQKDIRRKRLAKGEKRLAEAHASCLEEALLPPAAKKAKK</sequence>
<feature type="region of interest" description="Disordered" evidence="1">
    <location>
        <begin position="1"/>
        <end position="30"/>
    </location>
</feature>
<reference evidence="3" key="2">
    <citation type="submission" date="2021-11" db="EMBL/GenBank/DDBJ databases">
        <authorList>
            <consortium name="Genoscope - CEA"/>
            <person name="William W."/>
        </authorList>
    </citation>
    <scope>NUCLEOTIDE SEQUENCE</scope>
</reference>
<evidence type="ECO:0000313" key="2">
    <source>
        <dbReference type="EMBL" id="CAE0685753.1"/>
    </source>
</evidence>